<gene>
    <name evidence="1" type="ORF">WP8W18C01_33340</name>
</gene>
<sequence>METLPDVGRSPDYGLTAGGTFSRDVTKFGDGYELRRSAGLQPFRREWGVRWSLLNEGQRDTLRDFLNARRGVEAFQCTVPGEGSLRVICQDPPSSTHDTYGRFTLTATFTEDLNP</sequence>
<proteinExistence type="predicted"/>
<evidence type="ECO:0000313" key="1">
    <source>
        <dbReference type="EMBL" id="BBT40993.1"/>
    </source>
</evidence>
<dbReference type="AlphaFoldDB" id="A0A6S5TS34"/>
<reference evidence="1 2" key="1">
    <citation type="submission" date="2019-12" db="EMBL/GenBank/DDBJ databases">
        <title>complete genome sequences of Pseudomonas putida str. WP8-W18-CRE-01 isolated from wastewater treatment plant effluent.</title>
        <authorList>
            <person name="Sekizuka T."/>
            <person name="Itokawa K."/>
            <person name="Yatsu K."/>
            <person name="Inamine Y."/>
            <person name="Kuroda M."/>
        </authorList>
    </citation>
    <scope>NUCLEOTIDE SEQUENCE [LARGE SCALE GENOMIC DNA]</scope>
    <source>
        <strain evidence="1 2">WP8-W18-CRE-01</strain>
    </source>
</reference>
<protein>
    <recommendedName>
        <fullName evidence="3">Phage tail protein</fullName>
    </recommendedName>
</protein>
<organism evidence="1 2">
    <name type="scientific">Pseudomonas putida</name>
    <name type="common">Arthrobacter siderocapsulatus</name>
    <dbReference type="NCBI Taxonomy" id="303"/>
    <lineage>
        <taxon>Bacteria</taxon>
        <taxon>Pseudomonadati</taxon>
        <taxon>Pseudomonadota</taxon>
        <taxon>Gammaproteobacteria</taxon>
        <taxon>Pseudomonadales</taxon>
        <taxon>Pseudomonadaceae</taxon>
        <taxon>Pseudomonas</taxon>
    </lineage>
</organism>
<dbReference type="EMBL" id="AP022227">
    <property type="protein sequence ID" value="BBT40993.1"/>
    <property type="molecule type" value="Genomic_DNA"/>
</dbReference>
<evidence type="ECO:0008006" key="3">
    <source>
        <dbReference type="Google" id="ProtNLM"/>
    </source>
</evidence>
<dbReference type="Proteomes" id="UP000515680">
    <property type="component" value="Chromosome"/>
</dbReference>
<dbReference type="RefSeq" id="WP_182815764.1">
    <property type="nucleotide sequence ID" value="NZ_AP022227.1"/>
</dbReference>
<name>A0A6S5TS34_PSEPU</name>
<dbReference type="InterPro" id="IPR010265">
    <property type="entry name" value="Phage_lambda_TipM"/>
</dbReference>
<accession>A0A6S5TS34</accession>
<dbReference type="Pfam" id="PF05939">
    <property type="entry name" value="Phage_min_tail"/>
    <property type="match status" value="1"/>
</dbReference>
<evidence type="ECO:0000313" key="2">
    <source>
        <dbReference type="Proteomes" id="UP000515680"/>
    </source>
</evidence>